<reference evidence="3" key="1">
    <citation type="journal article" date="2019" name="Int. J. Syst. Evol. Microbiol.">
        <title>The Global Catalogue of Microorganisms (GCM) 10K type strain sequencing project: providing services to taxonomists for standard genome sequencing and annotation.</title>
        <authorList>
            <consortium name="The Broad Institute Genomics Platform"/>
            <consortium name="The Broad Institute Genome Sequencing Center for Infectious Disease"/>
            <person name="Wu L."/>
            <person name="Ma J."/>
        </authorList>
    </citation>
    <scope>NUCLEOTIDE SEQUENCE [LARGE SCALE GENOMIC DNA]</scope>
    <source>
        <strain evidence="3">JCM 4733</strain>
    </source>
</reference>
<comment type="caution">
    <text evidence="2">The sequence shown here is derived from an EMBL/GenBank/DDBJ whole genome shotgun (WGS) entry which is preliminary data.</text>
</comment>
<evidence type="ECO:0000313" key="2">
    <source>
        <dbReference type="EMBL" id="GHA70483.1"/>
    </source>
</evidence>
<evidence type="ECO:0000256" key="1">
    <source>
        <dbReference type="SAM" id="MobiDB-lite"/>
    </source>
</evidence>
<feature type="region of interest" description="Disordered" evidence="1">
    <location>
        <begin position="81"/>
        <end position="123"/>
    </location>
</feature>
<name>A0ABQ3DBL4_9ACTN</name>
<keyword evidence="3" id="KW-1185">Reference proteome</keyword>
<dbReference type="Proteomes" id="UP000653644">
    <property type="component" value="Unassembled WGS sequence"/>
</dbReference>
<dbReference type="EMBL" id="BMVN01000074">
    <property type="protein sequence ID" value="GHA70483.1"/>
    <property type="molecule type" value="Genomic_DNA"/>
</dbReference>
<gene>
    <name evidence="2" type="ORF">GCM10010345_87290</name>
</gene>
<accession>A0ABQ3DBL4</accession>
<organism evidence="2 3">
    <name type="scientific">Streptomyces canarius</name>
    <dbReference type="NCBI Taxonomy" id="285453"/>
    <lineage>
        <taxon>Bacteria</taxon>
        <taxon>Bacillati</taxon>
        <taxon>Actinomycetota</taxon>
        <taxon>Actinomycetes</taxon>
        <taxon>Kitasatosporales</taxon>
        <taxon>Streptomycetaceae</taxon>
        <taxon>Streptomyces</taxon>
    </lineage>
</organism>
<evidence type="ECO:0000313" key="3">
    <source>
        <dbReference type="Proteomes" id="UP000653644"/>
    </source>
</evidence>
<proteinExistence type="predicted"/>
<sequence length="123" mass="12465">MNSDDEQLLRGRVYGADADHPGPLADRSYVELVGGSLAGLLLDITGWTQDEIGTGVCLLTHLGQFGPGAGRCTTPARATVAASTGPATAPDPVAGPSRTAKGPDVAGETELRVGRPTTGARGR</sequence>
<protein>
    <submittedName>
        <fullName evidence="2">Uncharacterized protein</fullName>
    </submittedName>
</protein>